<evidence type="ECO:0000256" key="3">
    <source>
        <dbReference type="ARBA" id="ARBA00023224"/>
    </source>
</evidence>
<dbReference type="SMART" id="SM00283">
    <property type="entry name" value="MA"/>
    <property type="match status" value="1"/>
</dbReference>
<evidence type="ECO:0000313" key="9">
    <source>
        <dbReference type="Proteomes" id="UP000473525"/>
    </source>
</evidence>
<accession>A0A6L6XQ04</accession>
<dbReference type="PANTHER" id="PTHR32089">
    <property type="entry name" value="METHYL-ACCEPTING CHEMOTAXIS PROTEIN MCPB"/>
    <property type="match status" value="1"/>
</dbReference>
<protein>
    <submittedName>
        <fullName evidence="8">HAMP domain-containing protein</fullName>
    </submittedName>
</protein>
<dbReference type="GO" id="GO:0007165">
    <property type="term" value="P:signal transduction"/>
    <property type="evidence" value="ECO:0007669"/>
    <property type="project" value="UniProtKB-KW"/>
</dbReference>
<evidence type="ECO:0000256" key="5">
    <source>
        <dbReference type="PROSITE-ProRule" id="PRU00284"/>
    </source>
</evidence>
<evidence type="ECO:0000256" key="2">
    <source>
        <dbReference type="ARBA" id="ARBA00022989"/>
    </source>
</evidence>
<gene>
    <name evidence="8" type="ORF">GON03_06780</name>
</gene>
<dbReference type="SUPFAM" id="SSF58104">
    <property type="entry name" value="Methyl-accepting chemotaxis protein (MCP) signaling domain"/>
    <property type="match status" value="1"/>
</dbReference>
<feature type="domain" description="HAMP" evidence="7">
    <location>
        <begin position="210"/>
        <end position="262"/>
    </location>
</feature>
<keyword evidence="2" id="KW-1133">Transmembrane helix</keyword>
<dbReference type="AlphaFoldDB" id="A0A6L6XQ04"/>
<dbReference type="Gene3D" id="1.10.287.950">
    <property type="entry name" value="Methyl-accepting chemotaxis protein"/>
    <property type="match status" value="1"/>
</dbReference>
<evidence type="ECO:0000256" key="1">
    <source>
        <dbReference type="ARBA" id="ARBA00022692"/>
    </source>
</evidence>
<dbReference type="PANTHER" id="PTHR32089:SF112">
    <property type="entry name" value="LYSOZYME-LIKE PROTEIN-RELATED"/>
    <property type="match status" value="1"/>
</dbReference>
<evidence type="ECO:0000313" key="8">
    <source>
        <dbReference type="EMBL" id="MVQ48882.1"/>
    </source>
</evidence>
<dbReference type="SMART" id="SM00304">
    <property type="entry name" value="HAMP"/>
    <property type="match status" value="1"/>
</dbReference>
<sequence length="529" mass="54578">MLKRFTWTVRRRLRLMLLISAVTVITVGGFALSGIVRLDGAADDQAKLGRAVALITQLEASSVQLSNDAYQAATLGNPSSAATMFEDDQADLAGTMEQLVALDLGDTVALDAQKTEAFRAAFTTYAERVGSVIEMAQTNQSGARGSIGQVQSMGDQLGAQVTEAVDVMNDAASDIEDEREALVTQVLWSTILVGILGLAAMTFGALRISSSITRPLESSVSVLKAFAEGDLSQRVEERSSAELGELERALNQSIGAFDGIVGSVVGSADAVAAASEELSASSQQIAAGAEQTSVQAGVVAGAADEVSRNVQTVAAGAEQMGASIREIAASANDAARVASDAVGIVETTNVSVAKLGASSQEIGNVVKVITSIAGQTNLLALNATIEAARAGEAGKGFAVVANEVKELAQETARATEDIARRAEAIQADTTGAVEAIEQISTIITRINDYQLTIASAVEEQTATTNEMSRNVAEASTGSGQIATNINGVATAAGTTTTAVNQTRAAVDELAAMARTLRSEVSRFSREKVD</sequence>
<dbReference type="Pfam" id="PF00015">
    <property type="entry name" value="MCPsignal"/>
    <property type="match status" value="1"/>
</dbReference>
<dbReference type="GO" id="GO:0016020">
    <property type="term" value="C:membrane"/>
    <property type="evidence" value="ECO:0007669"/>
    <property type="project" value="InterPro"/>
</dbReference>
<reference evidence="8 9" key="1">
    <citation type="submission" date="2019-12" db="EMBL/GenBank/DDBJ databases">
        <authorList>
            <person name="Huq M.A."/>
        </authorList>
    </citation>
    <scope>NUCLEOTIDE SEQUENCE [LARGE SCALE GENOMIC DNA]</scope>
    <source>
        <strain evidence="8 9">MAH-18</strain>
    </source>
</reference>
<dbReference type="Pfam" id="PF00672">
    <property type="entry name" value="HAMP"/>
    <property type="match status" value="1"/>
</dbReference>
<organism evidence="8 9">
    <name type="scientific">Nocardioides agri</name>
    <dbReference type="NCBI Taxonomy" id="2682843"/>
    <lineage>
        <taxon>Bacteria</taxon>
        <taxon>Bacillati</taxon>
        <taxon>Actinomycetota</taxon>
        <taxon>Actinomycetes</taxon>
        <taxon>Propionibacteriales</taxon>
        <taxon>Nocardioidaceae</taxon>
        <taxon>Nocardioides</taxon>
    </lineage>
</organism>
<name>A0A6L6XQ04_9ACTN</name>
<dbReference type="PROSITE" id="PS50111">
    <property type="entry name" value="CHEMOTAXIS_TRANSDUC_2"/>
    <property type="match status" value="1"/>
</dbReference>
<keyword evidence="3 5" id="KW-0807">Transducer</keyword>
<feature type="domain" description="Methyl-accepting transducer" evidence="6">
    <location>
        <begin position="267"/>
        <end position="510"/>
    </location>
</feature>
<dbReference type="InterPro" id="IPR004089">
    <property type="entry name" value="MCPsignal_dom"/>
</dbReference>
<keyword evidence="1" id="KW-0812">Transmembrane</keyword>
<dbReference type="Proteomes" id="UP000473525">
    <property type="component" value="Unassembled WGS sequence"/>
</dbReference>
<comment type="similarity">
    <text evidence="4">Belongs to the methyl-accepting chemotaxis (MCP) protein family.</text>
</comment>
<dbReference type="PROSITE" id="PS50885">
    <property type="entry name" value="HAMP"/>
    <property type="match status" value="1"/>
</dbReference>
<dbReference type="InterPro" id="IPR003660">
    <property type="entry name" value="HAMP_dom"/>
</dbReference>
<comment type="caution">
    <text evidence="8">The sequence shown here is derived from an EMBL/GenBank/DDBJ whole genome shotgun (WGS) entry which is preliminary data.</text>
</comment>
<dbReference type="CDD" id="cd06225">
    <property type="entry name" value="HAMP"/>
    <property type="match status" value="1"/>
</dbReference>
<evidence type="ECO:0000259" key="6">
    <source>
        <dbReference type="PROSITE" id="PS50111"/>
    </source>
</evidence>
<dbReference type="EMBL" id="WSEK01000004">
    <property type="protein sequence ID" value="MVQ48882.1"/>
    <property type="molecule type" value="Genomic_DNA"/>
</dbReference>
<keyword evidence="2" id="KW-0472">Membrane</keyword>
<proteinExistence type="inferred from homology"/>
<keyword evidence="9" id="KW-1185">Reference proteome</keyword>
<evidence type="ECO:0000256" key="4">
    <source>
        <dbReference type="ARBA" id="ARBA00029447"/>
    </source>
</evidence>
<dbReference type="RefSeq" id="WP_157341282.1">
    <property type="nucleotide sequence ID" value="NZ_WSEK01000004.1"/>
</dbReference>
<evidence type="ECO:0000259" key="7">
    <source>
        <dbReference type="PROSITE" id="PS50885"/>
    </source>
</evidence>